<dbReference type="Proteomes" id="UP000287651">
    <property type="component" value="Unassembled WGS sequence"/>
</dbReference>
<accession>A0A426X228</accession>
<gene>
    <name evidence="2" type="ORF">B296_00039413</name>
</gene>
<evidence type="ECO:0000256" key="1">
    <source>
        <dbReference type="SAM" id="MobiDB-lite"/>
    </source>
</evidence>
<feature type="region of interest" description="Disordered" evidence="1">
    <location>
        <begin position="60"/>
        <end position="108"/>
    </location>
</feature>
<comment type="caution">
    <text evidence="2">The sequence shown here is derived from an EMBL/GenBank/DDBJ whole genome shotgun (WGS) entry which is preliminary data.</text>
</comment>
<sequence>MTDNKIRKAKRFERGIRPVIRSRLSILKLPSYADVVERALIIERDLKKIQKIMGKNYKDKLTSKSKRGNKYENSNKRVKMSGLGKGKPPQRTQPYVKYGYNHETSVFK</sequence>
<protein>
    <submittedName>
        <fullName evidence="2">Uncharacterized protein</fullName>
    </submittedName>
</protein>
<evidence type="ECO:0000313" key="3">
    <source>
        <dbReference type="Proteomes" id="UP000287651"/>
    </source>
</evidence>
<dbReference type="EMBL" id="AMZH03028786">
    <property type="protein sequence ID" value="RRT33528.1"/>
    <property type="molecule type" value="Genomic_DNA"/>
</dbReference>
<name>A0A426X228_ENSVE</name>
<reference evidence="2 3" key="1">
    <citation type="journal article" date="2014" name="Agronomy (Basel)">
        <title>A Draft Genome Sequence for Ensete ventricosum, the Drought-Tolerant Tree Against Hunger.</title>
        <authorList>
            <person name="Harrison J."/>
            <person name="Moore K.A."/>
            <person name="Paszkiewicz K."/>
            <person name="Jones T."/>
            <person name="Grant M."/>
            <person name="Ambacheew D."/>
            <person name="Muzemil S."/>
            <person name="Studholme D.J."/>
        </authorList>
    </citation>
    <scope>NUCLEOTIDE SEQUENCE [LARGE SCALE GENOMIC DNA]</scope>
</reference>
<organism evidence="2 3">
    <name type="scientific">Ensete ventricosum</name>
    <name type="common">Abyssinian banana</name>
    <name type="synonym">Musa ensete</name>
    <dbReference type="NCBI Taxonomy" id="4639"/>
    <lineage>
        <taxon>Eukaryota</taxon>
        <taxon>Viridiplantae</taxon>
        <taxon>Streptophyta</taxon>
        <taxon>Embryophyta</taxon>
        <taxon>Tracheophyta</taxon>
        <taxon>Spermatophyta</taxon>
        <taxon>Magnoliopsida</taxon>
        <taxon>Liliopsida</taxon>
        <taxon>Zingiberales</taxon>
        <taxon>Musaceae</taxon>
        <taxon>Ensete</taxon>
    </lineage>
</organism>
<proteinExistence type="predicted"/>
<evidence type="ECO:0000313" key="2">
    <source>
        <dbReference type="EMBL" id="RRT33528.1"/>
    </source>
</evidence>
<dbReference type="AlphaFoldDB" id="A0A426X228"/>